<evidence type="ECO:0000256" key="7">
    <source>
        <dbReference type="ARBA" id="ARBA00024089"/>
    </source>
</evidence>
<keyword evidence="4" id="KW-0560">Oxidoreductase</keyword>
<dbReference type="InterPro" id="IPR036291">
    <property type="entry name" value="NAD(P)-bd_dom_sf"/>
</dbReference>
<dbReference type="EC" id="1.3.1.75" evidence="6"/>
<evidence type="ECO:0000256" key="3">
    <source>
        <dbReference type="ARBA" id="ARBA00022946"/>
    </source>
</evidence>
<evidence type="ECO:0000313" key="11">
    <source>
        <dbReference type="Proteomes" id="UP000239089"/>
    </source>
</evidence>
<dbReference type="EMBL" id="NHSJ01000087">
    <property type="protein sequence ID" value="PPQ29913.1"/>
    <property type="molecule type" value="Genomic_DNA"/>
</dbReference>
<sequence>MTEADGADTAQPSPQKICLAGASGTIGRATARALARRGHEVVCFLRPRPGGAADVAGAEVRFVDFSNPMSLAADGFKGERFDAVVSCMASRTGAPKDAWAIDHRAHVNLLEAARAAGVGHFVQLSAICVQKPQLAFQHAKLAFEKALIDSGVRYSIVRPTAFFKSLSGQIERVRQGKPFLVFGDGTLTACKPISDDDLADYLASCLEDESRWNRVLPIGGPGEAITPKRQGEILFSLLNRKPAFRKVPVALMDVIIGALGFLAPLSSRLAEKAEFARIGRYYATESMLALNPETGCYDAEATPSTGSETLYDFYASVISGAAAPDRGDHAVF</sequence>
<dbReference type="UniPathway" id="UPA00668"/>
<dbReference type="InterPro" id="IPR044201">
    <property type="entry name" value="DVR-like"/>
</dbReference>
<keyword evidence="2" id="KW-0521">NADP</keyword>
<comment type="pathway">
    <text evidence="1">Porphyrin-containing compound metabolism; chlorophyll biosynthesis.</text>
</comment>
<gene>
    <name evidence="10" type="ORF">CCR94_14375</name>
</gene>
<keyword evidence="5" id="KW-0149">Chlorophyll biosynthesis</keyword>
<evidence type="ECO:0000259" key="9">
    <source>
        <dbReference type="Pfam" id="PF13460"/>
    </source>
</evidence>
<keyword evidence="11" id="KW-1185">Reference proteome</keyword>
<dbReference type="Pfam" id="PF13460">
    <property type="entry name" value="NAD_binding_10"/>
    <property type="match status" value="1"/>
</dbReference>
<dbReference type="CDD" id="cd05243">
    <property type="entry name" value="SDR_a5"/>
    <property type="match status" value="1"/>
</dbReference>
<keyword evidence="3" id="KW-0809">Transit peptide</keyword>
<feature type="domain" description="NAD(P)-binding" evidence="9">
    <location>
        <begin position="21"/>
        <end position="209"/>
    </location>
</feature>
<dbReference type="Gene3D" id="3.40.50.720">
    <property type="entry name" value="NAD(P)-binding Rossmann-like Domain"/>
    <property type="match status" value="1"/>
</dbReference>
<protein>
    <recommendedName>
        <fullName evidence="7">Divinyl chlorophyllide a 8-vinyl-reductase, chloroplastic</fullName>
        <ecNumber evidence="6">1.3.1.75</ecNumber>
    </recommendedName>
</protein>
<evidence type="ECO:0000256" key="1">
    <source>
        <dbReference type="ARBA" id="ARBA00005173"/>
    </source>
</evidence>
<dbReference type="GO" id="GO:0015995">
    <property type="term" value="P:chlorophyll biosynthetic process"/>
    <property type="evidence" value="ECO:0007669"/>
    <property type="project" value="UniProtKB-UniPathway"/>
</dbReference>
<proteinExistence type="predicted"/>
<evidence type="ECO:0000313" key="10">
    <source>
        <dbReference type="EMBL" id="PPQ29913.1"/>
    </source>
</evidence>
<comment type="caution">
    <text evidence="10">The sequence shown here is derived from an EMBL/GenBank/DDBJ whole genome shotgun (WGS) entry which is preliminary data.</text>
</comment>
<dbReference type="InterPro" id="IPR016040">
    <property type="entry name" value="NAD(P)-bd_dom"/>
</dbReference>
<evidence type="ECO:0000256" key="4">
    <source>
        <dbReference type="ARBA" id="ARBA00023002"/>
    </source>
</evidence>
<evidence type="ECO:0000256" key="8">
    <source>
        <dbReference type="ARBA" id="ARBA00049498"/>
    </source>
</evidence>
<dbReference type="SUPFAM" id="SSF51735">
    <property type="entry name" value="NAD(P)-binding Rossmann-fold domains"/>
    <property type="match status" value="1"/>
</dbReference>
<dbReference type="GO" id="GO:0033728">
    <property type="term" value="F:3,8-divinyl protochlorophyllide a 8-vinyl-reductase (NADPH) activity"/>
    <property type="evidence" value="ECO:0007669"/>
    <property type="project" value="UniProtKB-EC"/>
</dbReference>
<evidence type="ECO:0000256" key="6">
    <source>
        <dbReference type="ARBA" id="ARBA00024059"/>
    </source>
</evidence>
<dbReference type="AlphaFoldDB" id="A0A2S6N5L2"/>
<evidence type="ECO:0000256" key="5">
    <source>
        <dbReference type="ARBA" id="ARBA00023171"/>
    </source>
</evidence>
<dbReference type="RefSeq" id="WP_104508621.1">
    <property type="nucleotide sequence ID" value="NZ_JACIGC010000003.1"/>
</dbReference>
<accession>A0A2S6N5L2</accession>
<evidence type="ECO:0000256" key="2">
    <source>
        <dbReference type="ARBA" id="ARBA00022857"/>
    </source>
</evidence>
<dbReference type="PANTHER" id="PTHR47378:SF1">
    <property type="entry name" value="DIVINYL CHLOROPHYLLIDE A 8-VINYL-REDUCTASE, CHLOROPLASTIC"/>
    <property type="match status" value="1"/>
</dbReference>
<dbReference type="PANTHER" id="PTHR47378">
    <property type="entry name" value="DIVINYL CHLOROPHYLLIDE A 8-VINYL-REDUCTASE, CHLOROPLASTIC"/>
    <property type="match status" value="1"/>
</dbReference>
<name>A0A2S6N5L2_9HYPH</name>
<dbReference type="Proteomes" id="UP000239089">
    <property type="component" value="Unassembled WGS sequence"/>
</dbReference>
<comment type="catalytic activity">
    <reaction evidence="8">
        <text>protochlorophyllide a + NADP(+) = 3,8-divinyl protochlorophyllide a + NADPH + H(+)</text>
        <dbReference type="Rhea" id="RHEA:48884"/>
        <dbReference type="ChEBI" id="CHEBI:15378"/>
        <dbReference type="ChEBI" id="CHEBI:57783"/>
        <dbReference type="ChEBI" id="CHEBI:58349"/>
        <dbReference type="ChEBI" id="CHEBI:58632"/>
        <dbReference type="ChEBI" id="CHEBI:83350"/>
        <dbReference type="EC" id="1.3.1.75"/>
    </reaction>
</comment>
<organism evidence="10 11">
    <name type="scientific">Rhodoblastus sphagnicola</name>
    <dbReference type="NCBI Taxonomy" id="333368"/>
    <lineage>
        <taxon>Bacteria</taxon>
        <taxon>Pseudomonadati</taxon>
        <taxon>Pseudomonadota</taxon>
        <taxon>Alphaproteobacteria</taxon>
        <taxon>Hyphomicrobiales</taxon>
        <taxon>Rhodoblastaceae</taxon>
        <taxon>Rhodoblastus</taxon>
    </lineage>
</organism>
<reference evidence="10 11" key="1">
    <citation type="journal article" date="2018" name="Arch. Microbiol.">
        <title>New insights into the metabolic potential of the phototrophic purple bacterium Rhodopila globiformis DSM 161(T) from its draft genome sequence and evidence for a vanadium-dependent nitrogenase.</title>
        <authorList>
            <person name="Imhoff J.F."/>
            <person name="Rahn T."/>
            <person name="Kunzel S."/>
            <person name="Neulinger S.C."/>
        </authorList>
    </citation>
    <scope>NUCLEOTIDE SEQUENCE [LARGE SCALE GENOMIC DNA]</scope>
    <source>
        <strain evidence="10 11">DSM 16996</strain>
    </source>
</reference>